<organism evidence="11 12">
    <name type="scientific">Gottschalkia purinilytica</name>
    <name type="common">Clostridium purinilyticum</name>
    <dbReference type="NCBI Taxonomy" id="1503"/>
    <lineage>
        <taxon>Bacteria</taxon>
        <taxon>Bacillati</taxon>
        <taxon>Bacillota</taxon>
        <taxon>Tissierellia</taxon>
        <taxon>Tissierellales</taxon>
        <taxon>Gottschalkiaceae</taxon>
        <taxon>Gottschalkia</taxon>
    </lineage>
</organism>
<keyword evidence="3 9" id="KW-0813">Transport</keyword>
<proteinExistence type="inferred from homology"/>
<keyword evidence="12" id="KW-1185">Reference proteome</keyword>
<feature type="transmembrane region" description="Helical" evidence="9">
    <location>
        <begin position="20"/>
        <end position="43"/>
    </location>
</feature>
<gene>
    <name evidence="11" type="primary">yecS</name>
    <name evidence="11" type="ORF">CLPU_1c01270</name>
</gene>
<evidence type="ECO:0000256" key="7">
    <source>
        <dbReference type="ARBA" id="ARBA00022989"/>
    </source>
</evidence>
<evidence type="ECO:0000256" key="3">
    <source>
        <dbReference type="ARBA" id="ARBA00022448"/>
    </source>
</evidence>
<comment type="similarity">
    <text evidence="2">Belongs to the binding-protein-dependent transport system permease family. HisMQ subfamily.</text>
</comment>
<dbReference type="GO" id="GO:0022857">
    <property type="term" value="F:transmembrane transporter activity"/>
    <property type="evidence" value="ECO:0007669"/>
    <property type="project" value="InterPro"/>
</dbReference>
<feature type="transmembrane region" description="Helical" evidence="9">
    <location>
        <begin position="55"/>
        <end position="76"/>
    </location>
</feature>
<evidence type="ECO:0000313" key="12">
    <source>
        <dbReference type="Proteomes" id="UP000037267"/>
    </source>
</evidence>
<comment type="caution">
    <text evidence="11">The sequence shown here is derived from an EMBL/GenBank/DDBJ whole genome shotgun (WGS) entry which is preliminary data.</text>
</comment>
<keyword evidence="4" id="KW-1003">Cell membrane</keyword>
<dbReference type="Gene3D" id="1.10.3720.10">
    <property type="entry name" value="MetI-like"/>
    <property type="match status" value="1"/>
</dbReference>
<protein>
    <submittedName>
        <fullName evidence="11">Inner membrane amino-acid ABC transporter permease protein YecS</fullName>
    </submittedName>
</protein>
<evidence type="ECO:0000256" key="6">
    <source>
        <dbReference type="ARBA" id="ARBA00022970"/>
    </source>
</evidence>
<dbReference type="OrthoDB" id="9811552at2"/>
<sequence length="216" mass="23737">MDFSFLSNYYKFFIVGVKNTILLSILAVFLGTILGTILALMKISKNKPLKLVSSAYIEFVRGTPLLVQLYIIYFALPFDFTEITAGAIALSLNSAAYVAEIIRSGIEAIESGQMEAARSLGMSHTMSMRYIIIPQAVKNIIPVLGNEFVTIIKESSIVSVIGATELMYNVDTIRGNTYNAIGPLAVGAILYFVLTFTLSKIVGRIERRMKASDRSI</sequence>
<dbReference type="RefSeq" id="WP_050353698.1">
    <property type="nucleotide sequence ID" value="NZ_LGSS01000001.1"/>
</dbReference>
<keyword evidence="8 9" id="KW-0472">Membrane</keyword>
<keyword evidence="7 9" id="KW-1133">Transmembrane helix</keyword>
<dbReference type="InterPro" id="IPR035906">
    <property type="entry name" value="MetI-like_sf"/>
</dbReference>
<feature type="domain" description="ABC transmembrane type-1" evidence="10">
    <location>
        <begin position="17"/>
        <end position="202"/>
    </location>
</feature>
<evidence type="ECO:0000256" key="1">
    <source>
        <dbReference type="ARBA" id="ARBA00004651"/>
    </source>
</evidence>
<dbReference type="InterPro" id="IPR043429">
    <property type="entry name" value="ArtM/GltK/GlnP/TcyL/YhdX-like"/>
</dbReference>
<evidence type="ECO:0000259" key="10">
    <source>
        <dbReference type="PROSITE" id="PS50928"/>
    </source>
</evidence>
<dbReference type="PROSITE" id="PS50928">
    <property type="entry name" value="ABC_TM1"/>
    <property type="match status" value="1"/>
</dbReference>
<evidence type="ECO:0000256" key="2">
    <source>
        <dbReference type="ARBA" id="ARBA00010072"/>
    </source>
</evidence>
<evidence type="ECO:0000313" key="11">
    <source>
        <dbReference type="EMBL" id="KNF09962.1"/>
    </source>
</evidence>
<evidence type="ECO:0000256" key="9">
    <source>
        <dbReference type="RuleBase" id="RU363032"/>
    </source>
</evidence>
<keyword evidence="6" id="KW-0029">Amino-acid transport</keyword>
<dbReference type="AlphaFoldDB" id="A0A0L0WER6"/>
<accession>A0A0L0WER6</accession>
<dbReference type="PANTHER" id="PTHR30614">
    <property type="entry name" value="MEMBRANE COMPONENT OF AMINO ACID ABC TRANSPORTER"/>
    <property type="match status" value="1"/>
</dbReference>
<dbReference type="Pfam" id="PF00528">
    <property type="entry name" value="BPD_transp_1"/>
    <property type="match status" value="1"/>
</dbReference>
<dbReference type="STRING" id="1503.CLPU_1c01270"/>
<evidence type="ECO:0000256" key="8">
    <source>
        <dbReference type="ARBA" id="ARBA00023136"/>
    </source>
</evidence>
<reference evidence="12" key="1">
    <citation type="submission" date="2015-07" db="EMBL/GenBank/DDBJ databases">
        <title>Draft genome sequence of the purine-degrading Gottschalkia purinilyticum DSM 1384 (formerly Clostridium purinilyticum).</title>
        <authorList>
            <person name="Poehlein A."/>
            <person name="Schiel-Bengelsdorf B."/>
            <person name="Bengelsdorf F.R."/>
            <person name="Daniel R."/>
            <person name="Duerre P."/>
        </authorList>
    </citation>
    <scope>NUCLEOTIDE SEQUENCE [LARGE SCALE GENOMIC DNA]</scope>
    <source>
        <strain evidence="12">DSM 1384</strain>
    </source>
</reference>
<dbReference type="Proteomes" id="UP000037267">
    <property type="component" value="Unassembled WGS sequence"/>
</dbReference>
<comment type="subcellular location">
    <subcellularLocation>
        <location evidence="1 9">Cell membrane</location>
        <topology evidence="1 9">Multi-pass membrane protein</topology>
    </subcellularLocation>
</comment>
<dbReference type="SUPFAM" id="SSF161098">
    <property type="entry name" value="MetI-like"/>
    <property type="match status" value="1"/>
</dbReference>
<dbReference type="NCBIfam" id="TIGR01726">
    <property type="entry name" value="HEQRo_perm_3TM"/>
    <property type="match status" value="1"/>
</dbReference>
<dbReference type="GO" id="GO:0006865">
    <property type="term" value="P:amino acid transport"/>
    <property type="evidence" value="ECO:0007669"/>
    <property type="project" value="UniProtKB-KW"/>
</dbReference>
<feature type="transmembrane region" description="Helical" evidence="9">
    <location>
        <begin position="180"/>
        <end position="202"/>
    </location>
</feature>
<evidence type="ECO:0000256" key="4">
    <source>
        <dbReference type="ARBA" id="ARBA00022475"/>
    </source>
</evidence>
<dbReference type="PATRIC" id="fig|1503.3.peg.996"/>
<dbReference type="CDD" id="cd06261">
    <property type="entry name" value="TM_PBP2"/>
    <property type="match status" value="1"/>
</dbReference>
<dbReference type="GO" id="GO:0043190">
    <property type="term" value="C:ATP-binding cassette (ABC) transporter complex"/>
    <property type="evidence" value="ECO:0007669"/>
    <property type="project" value="InterPro"/>
</dbReference>
<dbReference type="EMBL" id="LGSS01000001">
    <property type="protein sequence ID" value="KNF09962.1"/>
    <property type="molecule type" value="Genomic_DNA"/>
</dbReference>
<dbReference type="PANTHER" id="PTHR30614:SF20">
    <property type="entry name" value="GLUTAMINE TRANSPORT SYSTEM PERMEASE PROTEIN GLNP"/>
    <property type="match status" value="1"/>
</dbReference>
<evidence type="ECO:0000256" key="5">
    <source>
        <dbReference type="ARBA" id="ARBA00022692"/>
    </source>
</evidence>
<dbReference type="FunFam" id="1.10.3720.10:FF:000033">
    <property type="entry name" value="Polar amino acid ABC transporter permease"/>
    <property type="match status" value="1"/>
</dbReference>
<keyword evidence="5 9" id="KW-0812">Transmembrane</keyword>
<name>A0A0L0WER6_GOTPU</name>
<dbReference type="InterPro" id="IPR010065">
    <property type="entry name" value="AA_ABC_transptr_permease_3TM"/>
</dbReference>
<dbReference type="InterPro" id="IPR000515">
    <property type="entry name" value="MetI-like"/>
</dbReference>